<protein>
    <recommendedName>
        <fullName evidence="1">Dynein heavy chain AAA 5 extension domain-containing protein</fullName>
    </recommendedName>
</protein>
<evidence type="ECO:0000259" key="1">
    <source>
        <dbReference type="Pfam" id="PF17852"/>
    </source>
</evidence>
<dbReference type="GO" id="GO:0007018">
    <property type="term" value="P:microtubule-based movement"/>
    <property type="evidence" value="ECO:0007669"/>
    <property type="project" value="InterPro"/>
</dbReference>
<name>A0A4W5MHV6_9TELE</name>
<keyword evidence="3" id="KW-1185">Reference proteome</keyword>
<proteinExistence type="predicted"/>
<dbReference type="Ensembl" id="ENSHHUT00000039528.1">
    <property type="protein sequence ID" value="ENSHHUP00000038022.1"/>
    <property type="gene ID" value="ENSHHUG00000023772.1"/>
</dbReference>
<reference evidence="2" key="2">
    <citation type="submission" date="2025-08" db="UniProtKB">
        <authorList>
            <consortium name="Ensembl"/>
        </authorList>
    </citation>
    <scope>IDENTIFICATION</scope>
</reference>
<dbReference type="Gene3D" id="3.40.50.300">
    <property type="entry name" value="P-loop containing nucleotide triphosphate hydrolases"/>
    <property type="match status" value="1"/>
</dbReference>
<dbReference type="GO" id="GO:0051959">
    <property type="term" value="F:dynein light intermediate chain binding"/>
    <property type="evidence" value="ECO:0007669"/>
    <property type="project" value="InterPro"/>
</dbReference>
<dbReference type="GO" id="GO:0030286">
    <property type="term" value="C:dynein complex"/>
    <property type="evidence" value="ECO:0007669"/>
    <property type="project" value="InterPro"/>
</dbReference>
<evidence type="ECO:0000313" key="3">
    <source>
        <dbReference type="Proteomes" id="UP000314982"/>
    </source>
</evidence>
<dbReference type="GeneTree" id="ENSGT00940000154761"/>
<dbReference type="Proteomes" id="UP000314982">
    <property type="component" value="Unassembled WGS sequence"/>
</dbReference>
<evidence type="ECO:0000313" key="2">
    <source>
        <dbReference type="Ensembl" id="ENSHHUP00000038022.1"/>
    </source>
</evidence>
<organism evidence="2 3">
    <name type="scientific">Hucho hucho</name>
    <name type="common">huchen</name>
    <dbReference type="NCBI Taxonomy" id="62062"/>
    <lineage>
        <taxon>Eukaryota</taxon>
        <taxon>Metazoa</taxon>
        <taxon>Chordata</taxon>
        <taxon>Craniata</taxon>
        <taxon>Vertebrata</taxon>
        <taxon>Euteleostomi</taxon>
        <taxon>Actinopterygii</taxon>
        <taxon>Neopterygii</taxon>
        <taxon>Teleostei</taxon>
        <taxon>Protacanthopterygii</taxon>
        <taxon>Salmoniformes</taxon>
        <taxon>Salmonidae</taxon>
        <taxon>Salmoninae</taxon>
        <taxon>Hucho</taxon>
    </lineage>
</organism>
<reference evidence="2" key="3">
    <citation type="submission" date="2025-09" db="UniProtKB">
        <authorList>
            <consortium name="Ensembl"/>
        </authorList>
    </citation>
    <scope>IDENTIFICATION</scope>
</reference>
<feature type="domain" description="Dynein heavy chain AAA 5 extension" evidence="1">
    <location>
        <begin position="113"/>
        <end position="154"/>
    </location>
</feature>
<dbReference type="STRING" id="62062.ENSHHUP00000038022"/>
<accession>A0A4W5MHV6</accession>
<dbReference type="InterPro" id="IPR026983">
    <property type="entry name" value="DHC"/>
</dbReference>
<dbReference type="InterPro" id="IPR041466">
    <property type="entry name" value="Dynein_AAA5_ext"/>
</dbReference>
<dbReference type="Pfam" id="PF17852">
    <property type="entry name" value="Dynein_AAA_lid"/>
    <property type="match status" value="1"/>
</dbReference>
<sequence>MALSVRAACNDTSDDHKWIVSDGPVDALWIENMNTVLDDNKMLCLANSERIKLTPSIHMVFEVQDLSVASPATVSRCGMVYIDSNELKWMPYVQTWITGLAKKLPEAVCVYLLALFEQYVEKGLQFVWKRCVQAMGQVDISKVTTLCCLLEALLLGDGRPDLKMVG</sequence>
<dbReference type="GO" id="GO:0045505">
    <property type="term" value="F:dynein intermediate chain binding"/>
    <property type="evidence" value="ECO:0007669"/>
    <property type="project" value="InterPro"/>
</dbReference>
<dbReference type="InterPro" id="IPR027417">
    <property type="entry name" value="P-loop_NTPase"/>
</dbReference>
<dbReference type="AlphaFoldDB" id="A0A4W5MHV6"/>
<dbReference type="PANTHER" id="PTHR22878:SF67">
    <property type="entry name" value="DYNEIN AXONEMAL HEAVY CHAIN 6"/>
    <property type="match status" value="1"/>
</dbReference>
<dbReference type="PANTHER" id="PTHR22878">
    <property type="entry name" value="DYNEIN HEAVY CHAIN 6, AXONEMAL-LIKE-RELATED"/>
    <property type="match status" value="1"/>
</dbReference>
<reference evidence="3" key="1">
    <citation type="submission" date="2018-06" db="EMBL/GenBank/DDBJ databases">
        <title>Genome assembly of Danube salmon.</title>
        <authorList>
            <person name="Macqueen D.J."/>
            <person name="Gundappa M.K."/>
        </authorList>
    </citation>
    <scope>NUCLEOTIDE SEQUENCE [LARGE SCALE GENOMIC DNA]</scope>
</reference>